<dbReference type="InterPro" id="IPR052596">
    <property type="entry name" value="AMBRA1_autophagy"/>
</dbReference>
<dbReference type="AlphaFoldDB" id="A0A438IVX0"/>
<dbReference type="EMBL" id="QGNW01000079">
    <property type="protein sequence ID" value="RVX00884.1"/>
    <property type="molecule type" value="Genomic_DNA"/>
</dbReference>
<organism evidence="1 2">
    <name type="scientific">Vitis vinifera</name>
    <name type="common">Grape</name>
    <dbReference type="NCBI Taxonomy" id="29760"/>
    <lineage>
        <taxon>Eukaryota</taxon>
        <taxon>Viridiplantae</taxon>
        <taxon>Streptophyta</taxon>
        <taxon>Embryophyta</taxon>
        <taxon>Tracheophyta</taxon>
        <taxon>Spermatophyta</taxon>
        <taxon>Magnoliopsida</taxon>
        <taxon>eudicotyledons</taxon>
        <taxon>Gunneridae</taxon>
        <taxon>Pentapetalae</taxon>
        <taxon>rosids</taxon>
        <taxon>Vitales</taxon>
        <taxon>Vitaceae</taxon>
        <taxon>Viteae</taxon>
        <taxon>Vitis</taxon>
    </lineage>
</organism>
<name>A0A438IVX0_VITVI</name>
<proteinExistence type="predicted"/>
<sequence>MKTTIHQFEDFHPRGAPVLLTTEVNDLDSLDSSMTRAISSGYLHYPPSAIFLANIHSSDRLKLASELHLASLPFSVIPSFARNDSRIDLYHANRTTGGTQINRVLNGMENGIPDPKMDAMDSTEMQPVEQNQHKSFTNLDTFSGANSASRGVHGHISSLPESIEFGHLHQFLPLLSLNGATHEHSSQNLGMGSAILNLDLSTSNIEVLVISPAMSAAT</sequence>
<dbReference type="PANTHER" id="PTHR22874">
    <property type="entry name" value="ACTIVATING MOLECULE IN BECN1-REGULATED AUTOPHAGY PROTEIN 1"/>
    <property type="match status" value="1"/>
</dbReference>
<reference evidence="1 2" key="1">
    <citation type="journal article" date="2018" name="PLoS Genet.">
        <title>Population sequencing reveals clonal diversity and ancestral inbreeding in the grapevine cultivar Chardonnay.</title>
        <authorList>
            <person name="Roach M.J."/>
            <person name="Johnson D.L."/>
            <person name="Bohlmann J."/>
            <person name="van Vuuren H.J."/>
            <person name="Jones S.J."/>
            <person name="Pretorius I.S."/>
            <person name="Schmidt S.A."/>
            <person name="Borneman A.R."/>
        </authorList>
    </citation>
    <scope>NUCLEOTIDE SEQUENCE [LARGE SCALE GENOMIC DNA]</scope>
    <source>
        <strain evidence="2">cv. Chardonnay</strain>
        <tissue evidence="1">Leaf</tissue>
    </source>
</reference>
<dbReference type="PANTHER" id="PTHR22874:SF8">
    <property type="entry name" value="TRANSDUCIN FAMILY PROTEIN _ WD-40 REPEAT FAMILY PROTEIN"/>
    <property type="match status" value="1"/>
</dbReference>
<dbReference type="Proteomes" id="UP000288805">
    <property type="component" value="Unassembled WGS sequence"/>
</dbReference>
<comment type="caution">
    <text evidence="1">The sequence shown here is derived from an EMBL/GenBank/DDBJ whole genome shotgun (WGS) entry which is preliminary data.</text>
</comment>
<evidence type="ECO:0000313" key="1">
    <source>
        <dbReference type="EMBL" id="RVX00884.1"/>
    </source>
</evidence>
<evidence type="ECO:0000313" key="2">
    <source>
        <dbReference type="Proteomes" id="UP000288805"/>
    </source>
</evidence>
<accession>A0A438IVX0</accession>
<protein>
    <submittedName>
        <fullName evidence="1">Uncharacterized protein</fullName>
    </submittedName>
</protein>
<gene>
    <name evidence="1" type="ORF">CK203_026430</name>
</gene>